<evidence type="ECO:0000313" key="2">
    <source>
        <dbReference type="EMBL" id="CAF4868023.1"/>
    </source>
</evidence>
<keyword evidence="1" id="KW-1133">Transmembrane helix</keyword>
<protein>
    <submittedName>
        <fullName evidence="2">Uncharacterized protein</fullName>
    </submittedName>
</protein>
<feature type="non-terminal residue" evidence="2">
    <location>
        <position position="1"/>
    </location>
</feature>
<dbReference type="EMBL" id="CAJOBP010066465">
    <property type="protein sequence ID" value="CAF4868023.1"/>
    <property type="molecule type" value="Genomic_DNA"/>
</dbReference>
<feature type="transmembrane region" description="Helical" evidence="1">
    <location>
        <begin position="12"/>
        <end position="32"/>
    </location>
</feature>
<gene>
    <name evidence="2" type="ORF">UJA718_LOCUS44154</name>
</gene>
<dbReference type="InterPro" id="IPR027854">
    <property type="entry name" value="STMP1"/>
</dbReference>
<dbReference type="AlphaFoldDB" id="A0A821SZL0"/>
<proteinExistence type="predicted"/>
<reference evidence="2" key="1">
    <citation type="submission" date="2021-02" db="EMBL/GenBank/DDBJ databases">
        <authorList>
            <person name="Nowell W R."/>
        </authorList>
    </citation>
    <scope>NUCLEOTIDE SEQUENCE</scope>
</reference>
<evidence type="ECO:0000313" key="3">
    <source>
        <dbReference type="Proteomes" id="UP000663873"/>
    </source>
</evidence>
<keyword evidence="3" id="KW-1185">Reference proteome</keyword>
<evidence type="ECO:0000256" key="1">
    <source>
        <dbReference type="SAM" id="Phobius"/>
    </source>
</evidence>
<dbReference type="Proteomes" id="UP000663873">
    <property type="component" value="Unassembled WGS sequence"/>
</dbReference>
<keyword evidence="1" id="KW-0812">Transmembrane</keyword>
<sequence length="65" mass="7565">SNYQSKSADLLFSPMSFFRTLITFSLGVYAGLYTTQNYEVPKVDSPKDLYERFVQYVSTYKKKSD</sequence>
<dbReference type="Pfam" id="PF15054">
    <property type="entry name" value="DUF4535"/>
    <property type="match status" value="1"/>
</dbReference>
<name>A0A821SZL0_9BILA</name>
<keyword evidence="1" id="KW-0472">Membrane</keyword>
<accession>A0A821SZL0</accession>
<organism evidence="2 3">
    <name type="scientific">Rotaria socialis</name>
    <dbReference type="NCBI Taxonomy" id="392032"/>
    <lineage>
        <taxon>Eukaryota</taxon>
        <taxon>Metazoa</taxon>
        <taxon>Spiralia</taxon>
        <taxon>Gnathifera</taxon>
        <taxon>Rotifera</taxon>
        <taxon>Eurotatoria</taxon>
        <taxon>Bdelloidea</taxon>
        <taxon>Philodinida</taxon>
        <taxon>Philodinidae</taxon>
        <taxon>Rotaria</taxon>
    </lineage>
</organism>
<comment type="caution">
    <text evidence="2">The sequence shown here is derived from an EMBL/GenBank/DDBJ whole genome shotgun (WGS) entry which is preliminary data.</text>
</comment>